<evidence type="ECO:0000313" key="2">
    <source>
        <dbReference type="EMBL" id="KAK1721339.1"/>
    </source>
</evidence>
<dbReference type="Gene3D" id="3.10.450.50">
    <property type="match status" value="1"/>
</dbReference>
<dbReference type="SUPFAM" id="SSF54427">
    <property type="entry name" value="NTF2-like"/>
    <property type="match status" value="1"/>
</dbReference>
<keyword evidence="3" id="KW-1185">Reference proteome</keyword>
<dbReference type="InterPro" id="IPR032710">
    <property type="entry name" value="NTF2-like_dom_sf"/>
</dbReference>
<dbReference type="NCBIfam" id="TIGR02246">
    <property type="entry name" value="SgcJ/EcaC family oxidoreductase"/>
    <property type="match status" value="1"/>
</dbReference>
<dbReference type="RefSeq" id="XP_060362135.1">
    <property type="nucleotide sequence ID" value="XM_060515611.1"/>
</dbReference>
<dbReference type="AlphaFoldDB" id="A0AAD8UKB3"/>
<dbReference type="CDD" id="cd00531">
    <property type="entry name" value="NTF2_like"/>
    <property type="match status" value="1"/>
</dbReference>
<evidence type="ECO:0000259" key="1">
    <source>
        <dbReference type="Pfam" id="PF12680"/>
    </source>
</evidence>
<accession>A0AAD8UKB3</accession>
<organism evidence="2 3">
    <name type="scientific">Glomerella acutata</name>
    <name type="common">Colletotrichum acutatum</name>
    <dbReference type="NCBI Taxonomy" id="27357"/>
    <lineage>
        <taxon>Eukaryota</taxon>
        <taxon>Fungi</taxon>
        <taxon>Dikarya</taxon>
        <taxon>Ascomycota</taxon>
        <taxon>Pezizomycotina</taxon>
        <taxon>Sordariomycetes</taxon>
        <taxon>Hypocreomycetidae</taxon>
        <taxon>Glomerellales</taxon>
        <taxon>Glomerellaceae</taxon>
        <taxon>Colletotrichum</taxon>
        <taxon>Colletotrichum acutatum species complex</taxon>
    </lineage>
</organism>
<dbReference type="Pfam" id="PF12680">
    <property type="entry name" value="SnoaL_2"/>
    <property type="match status" value="1"/>
</dbReference>
<dbReference type="GeneID" id="85399509"/>
<proteinExistence type="predicted"/>
<reference evidence="2" key="1">
    <citation type="submission" date="2021-12" db="EMBL/GenBank/DDBJ databases">
        <title>Comparative genomics, transcriptomics and evolutionary studies reveal genomic signatures of adaptation to plant cell wall in hemibiotrophic fungi.</title>
        <authorList>
            <consortium name="DOE Joint Genome Institute"/>
            <person name="Baroncelli R."/>
            <person name="Diaz J.F."/>
            <person name="Benocci T."/>
            <person name="Peng M."/>
            <person name="Battaglia E."/>
            <person name="Haridas S."/>
            <person name="Andreopoulos W."/>
            <person name="Labutti K."/>
            <person name="Pangilinan J."/>
            <person name="Floch G.L."/>
            <person name="Makela M.R."/>
            <person name="Henrissat B."/>
            <person name="Grigoriev I.V."/>
            <person name="Crouch J.A."/>
            <person name="De Vries R.P."/>
            <person name="Sukno S.A."/>
            <person name="Thon M.R."/>
        </authorList>
    </citation>
    <scope>NUCLEOTIDE SEQUENCE</scope>
    <source>
        <strain evidence="2">CBS 112980</strain>
    </source>
</reference>
<sequence>MAASCPKWSKELCYHFKPLLTPHKVSSPEAEAITSVLHAYGTALKSRNDEDVVSLYTSDGVIMPPHFTAAVGTASLRESYTRIFSSVQLVITFSIEEIIVMSPDWAFARTTAEGTKTMLATQASEEHANQELFIMKKEDGEWKIARYAFSTMKPLVQDGTNPKVFSLSSGNRHSYVKQNSTMAGIL</sequence>
<feature type="domain" description="SnoaL-like" evidence="1">
    <location>
        <begin position="39"/>
        <end position="142"/>
    </location>
</feature>
<evidence type="ECO:0000313" key="3">
    <source>
        <dbReference type="Proteomes" id="UP001244207"/>
    </source>
</evidence>
<comment type="caution">
    <text evidence="2">The sequence shown here is derived from an EMBL/GenBank/DDBJ whole genome shotgun (WGS) entry which is preliminary data.</text>
</comment>
<gene>
    <name evidence="2" type="ORF">BDZ83DRAFT_784599</name>
</gene>
<dbReference type="InterPro" id="IPR011944">
    <property type="entry name" value="Steroid_delta5-4_isomerase"/>
</dbReference>
<dbReference type="Proteomes" id="UP001244207">
    <property type="component" value="Unassembled WGS sequence"/>
</dbReference>
<dbReference type="EMBL" id="JAHMHS010000085">
    <property type="protein sequence ID" value="KAK1721339.1"/>
    <property type="molecule type" value="Genomic_DNA"/>
</dbReference>
<dbReference type="InterPro" id="IPR037401">
    <property type="entry name" value="SnoaL-like"/>
</dbReference>
<protein>
    <recommendedName>
        <fullName evidence="1">SnoaL-like domain-containing protein</fullName>
    </recommendedName>
</protein>
<name>A0AAD8UKB3_GLOAC</name>